<gene>
    <name evidence="8" type="ORF">POCULU_LOCUS4008</name>
</gene>
<comment type="caution">
    <text evidence="8">The sequence shown here is derived from an EMBL/GenBank/DDBJ whole genome shotgun (WGS) entry which is preliminary data.</text>
</comment>
<dbReference type="Pfam" id="PF03239">
    <property type="entry name" value="FTR1"/>
    <property type="match status" value="1"/>
</dbReference>
<name>A0A9N9FF75_9GLOM</name>
<evidence type="ECO:0000256" key="6">
    <source>
        <dbReference type="ARBA" id="ARBA00023136"/>
    </source>
</evidence>
<keyword evidence="3" id="KW-0406">Ion transport</keyword>
<proteinExistence type="inferred from homology"/>
<comment type="subcellular location">
    <subcellularLocation>
        <location evidence="1">Membrane</location>
        <topology evidence="1">Multi-pass membrane protein</topology>
    </subcellularLocation>
</comment>
<dbReference type="GO" id="GO:0015093">
    <property type="term" value="F:ferrous iron transmembrane transporter activity"/>
    <property type="evidence" value="ECO:0007669"/>
    <property type="project" value="TreeGrafter"/>
</dbReference>
<keyword evidence="9" id="KW-1185">Reference proteome</keyword>
<keyword evidence="3" id="KW-0813">Transport</keyword>
<dbReference type="PANTHER" id="PTHR31632">
    <property type="entry name" value="IRON TRANSPORTER FTH1"/>
    <property type="match status" value="1"/>
</dbReference>
<evidence type="ECO:0000256" key="2">
    <source>
        <dbReference type="ARBA" id="ARBA00008333"/>
    </source>
</evidence>
<keyword evidence="4 7" id="KW-0812">Transmembrane</keyword>
<evidence type="ECO:0000256" key="1">
    <source>
        <dbReference type="ARBA" id="ARBA00004141"/>
    </source>
</evidence>
<comment type="similarity">
    <text evidence="2">Belongs to the oxidase-dependent Fe transporter (OFeT) (TC 9.A.10.1) family.</text>
</comment>
<dbReference type="OrthoDB" id="4364at2759"/>
<keyword evidence="6 7" id="KW-0472">Membrane</keyword>
<keyword evidence="3" id="KW-0408">Iron</keyword>
<feature type="transmembrane region" description="Helical" evidence="7">
    <location>
        <begin position="201"/>
        <end position="224"/>
    </location>
</feature>
<feature type="transmembrane region" description="Helical" evidence="7">
    <location>
        <begin position="86"/>
        <end position="107"/>
    </location>
</feature>
<sequence>MVSLFDVPAFLILFRETIEYSIILAVLFSFIDKIVPEDNNELRKTLKRQIWIGTAAALSLIFIIGVIFIIIFYTVASNLWEHSEDVWEGVFSLFAAIVTFVMAFGMVKVNQWKTKWEGKLKEATEKHLDKHKNGEKWALIILAFTVVAKEGLEAFVFIAGIGFNKPASSLPIPVITGTIAGIVAGYLLYKGSSVMSMNIFFTSMTTLLFFISAGLFTTSVHAFVEVAEGADDNGSGGDDEIVLWNLNCCNEETNRGWEIANALFGWRHKATLDTTLAYIAAWIAISAGLFFIYYKEKRKRIKETVTDDPEKEIESSPQ</sequence>
<organism evidence="8 9">
    <name type="scientific">Paraglomus occultum</name>
    <dbReference type="NCBI Taxonomy" id="144539"/>
    <lineage>
        <taxon>Eukaryota</taxon>
        <taxon>Fungi</taxon>
        <taxon>Fungi incertae sedis</taxon>
        <taxon>Mucoromycota</taxon>
        <taxon>Glomeromycotina</taxon>
        <taxon>Glomeromycetes</taxon>
        <taxon>Paraglomerales</taxon>
        <taxon>Paraglomeraceae</taxon>
        <taxon>Paraglomus</taxon>
    </lineage>
</organism>
<dbReference type="InterPro" id="IPR004923">
    <property type="entry name" value="FTR1/Fip1/EfeU"/>
</dbReference>
<feature type="transmembrane region" description="Helical" evidence="7">
    <location>
        <begin position="169"/>
        <end position="189"/>
    </location>
</feature>
<dbReference type="PANTHER" id="PTHR31632:SF2">
    <property type="entry name" value="PLASMA MEMBRANE IRON PERMEASE"/>
    <property type="match status" value="1"/>
</dbReference>
<reference evidence="8" key="1">
    <citation type="submission" date="2021-06" db="EMBL/GenBank/DDBJ databases">
        <authorList>
            <person name="Kallberg Y."/>
            <person name="Tangrot J."/>
            <person name="Rosling A."/>
        </authorList>
    </citation>
    <scope>NUCLEOTIDE SEQUENCE</scope>
    <source>
        <strain evidence="8">IA702</strain>
    </source>
</reference>
<dbReference type="GO" id="GO:0033573">
    <property type="term" value="C:high-affinity iron permease complex"/>
    <property type="evidence" value="ECO:0007669"/>
    <property type="project" value="InterPro"/>
</dbReference>
<dbReference type="AlphaFoldDB" id="A0A9N9FF75"/>
<keyword evidence="3" id="KW-0410">Iron transport</keyword>
<evidence type="ECO:0000313" key="8">
    <source>
        <dbReference type="EMBL" id="CAG8529931.1"/>
    </source>
</evidence>
<accession>A0A9N9FF75</accession>
<evidence type="ECO:0000313" key="9">
    <source>
        <dbReference type="Proteomes" id="UP000789572"/>
    </source>
</evidence>
<feature type="transmembrane region" description="Helical" evidence="7">
    <location>
        <begin position="137"/>
        <end position="163"/>
    </location>
</feature>
<feature type="transmembrane region" description="Helical" evidence="7">
    <location>
        <begin position="51"/>
        <end position="74"/>
    </location>
</feature>
<feature type="transmembrane region" description="Helical" evidence="7">
    <location>
        <begin position="12"/>
        <end position="31"/>
    </location>
</feature>
<protein>
    <submittedName>
        <fullName evidence="8">6447_t:CDS:1</fullName>
    </submittedName>
</protein>
<feature type="transmembrane region" description="Helical" evidence="7">
    <location>
        <begin position="276"/>
        <end position="294"/>
    </location>
</feature>
<evidence type="ECO:0000256" key="4">
    <source>
        <dbReference type="ARBA" id="ARBA00022692"/>
    </source>
</evidence>
<dbReference type="Proteomes" id="UP000789572">
    <property type="component" value="Unassembled WGS sequence"/>
</dbReference>
<evidence type="ECO:0000256" key="5">
    <source>
        <dbReference type="ARBA" id="ARBA00022989"/>
    </source>
</evidence>
<evidence type="ECO:0000256" key="3">
    <source>
        <dbReference type="ARBA" id="ARBA00022496"/>
    </source>
</evidence>
<keyword evidence="5 7" id="KW-1133">Transmembrane helix</keyword>
<dbReference type="EMBL" id="CAJVPJ010000486">
    <property type="protein sequence ID" value="CAG8529931.1"/>
    <property type="molecule type" value="Genomic_DNA"/>
</dbReference>
<evidence type="ECO:0000256" key="7">
    <source>
        <dbReference type="SAM" id="Phobius"/>
    </source>
</evidence>